<dbReference type="EMBL" id="JAGYWB010000003">
    <property type="protein sequence ID" value="KAI0527257.1"/>
    <property type="molecule type" value="Genomic_DNA"/>
</dbReference>
<protein>
    <submittedName>
        <fullName evidence="2">Uncharacterized protein</fullName>
    </submittedName>
</protein>
<sequence>MVLQYDEESYRNITVSFAVIFLKLNEFSIVTGTHIIGDQLSMPFICLVLFGFLSKWAVVIEYCTV</sequence>
<accession>A0A8T3C2I5</accession>
<organism evidence="2 3">
    <name type="scientific">Dendrobium nobile</name>
    <name type="common">Orchid</name>
    <dbReference type="NCBI Taxonomy" id="94219"/>
    <lineage>
        <taxon>Eukaryota</taxon>
        <taxon>Viridiplantae</taxon>
        <taxon>Streptophyta</taxon>
        <taxon>Embryophyta</taxon>
        <taxon>Tracheophyta</taxon>
        <taxon>Spermatophyta</taxon>
        <taxon>Magnoliopsida</taxon>
        <taxon>Liliopsida</taxon>
        <taxon>Asparagales</taxon>
        <taxon>Orchidaceae</taxon>
        <taxon>Epidendroideae</taxon>
        <taxon>Malaxideae</taxon>
        <taxon>Dendrobiinae</taxon>
        <taxon>Dendrobium</taxon>
    </lineage>
</organism>
<name>A0A8T3C2I5_DENNO</name>
<dbReference type="AlphaFoldDB" id="A0A8T3C2I5"/>
<feature type="transmembrane region" description="Helical" evidence="1">
    <location>
        <begin position="12"/>
        <end position="36"/>
    </location>
</feature>
<keyword evidence="1" id="KW-0812">Transmembrane</keyword>
<evidence type="ECO:0000256" key="1">
    <source>
        <dbReference type="SAM" id="Phobius"/>
    </source>
</evidence>
<evidence type="ECO:0000313" key="2">
    <source>
        <dbReference type="EMBL" id="KAI0527257.1"/>
    </source>
</evidence>
<keyword evidence="3" id="KW-1185">Reference proteome</keyword>
<proteinExistence type="predicted"/>
<reference evidence="2" key="1">
    <citation type="journal article" date="2022" name="Front. Genet.">
        <title>Chromosome-Scale Assembly of the Dendrobium nobile Genome Provides Insights Into the Molecular Mechanism of the Biosynthesis of the Medicinal Active Ingredient of Dendrobium.</title>
        <authorList>
            <person name="Xu Q."/>
            <person name="Niu S.-C."/>
            <person name="Li K.-L."/>
            <person name="Zheng P.-J."/>
            <person name="Zhang X.-J."/>
            <person name="Jia Y."/>
            <person name="Liu Y."/>
            <person name="Niu Y.-X."/>
            <person name="Yu L.-H."/>
            <person name="Chen D.-F."/>
            <person name="Zhang G.-Q."/>
        </authorList>
    </citation>
    <scope>NUCLEOTIDE SEQUENCE</scope>
    <source>
        <tissue evidence="2">Leaf</tissue>
    </source>
</reference>
<comment type="caution">
    <text evidence="2">The sequence shown here is derived from an EMBL/GenBank/DDBJ whole genome shotgun (WGS) entry which is preliminary data.</text>
</comment>
<dbReference type="Proteomes" id="UP000829196">
    <property type="component" value="Unassembled WGS sequence"/>
</dbReference>
<evidence type="ECO:0000313" key="3">
    <source>
        <dbReference type="Proteomes" id="UP000829196"/>
    </source>
</evidence>
<keyword evidence="1" id="KW-0472">Membrane</keyword>
<feature type="transmembrane region" description="Helical" evidence="1">
    <location>
        <begin position="42"/>
        <end position="63"/>
    </location>
</feature>
<keyword evidence="1" id="KW-1133">Transmembrane helix</keyword>
<gene>
    <name evidence="2" type="ORF">KFK09_002856</name>
</gene>